<evidence type="ECO:0008006" key="5">
    <source>
        <dbReference type="Google" id="ProtNLM"/>
    </source>
</evidence>
<keyword evidence="4" id="KW-1185">Reference proteome</keyword>
<reference evidence="3 4" key="1">
    <citation type="submission" date="2024-03" db="EMBL/GenBank/DDBJ databases">
        <title>Human intestinal bacterial collection.</title>
        <authorList>
            <person name="Pauvert C."/>
            <person name="Hitch T.C.A."/>
            <person name="Clavel T."/>
        </authorList>
    </citation>
    <scope>NUCLEOTIDE SEQUENCE [LARGE SCALE GENOMIC DNA]</scope>
    <source>
        <strain evidence="3 4">CLA-AP-H29</strain>
    </source>
</reference>
<keyword evidence="2" id="KW-0732">Signal</keyword>
<evidence type="ECO:0000313" key="4">
    <source>
        <dbReference type="Proteomes" id="UP001464378"/>
    </source>
</evidence>
<evidence type="ECO:0000256" key="1">
    <source>
        <dbReference type="SAM" id="MobiDB-lite"/>
    </source>
</evidence>
<dbReference type="EMBL" id="JBBMFK010000004">
    <property type="protein sequence ID" value="MEQ2442670.1"/>
    <property type="molecule type" value="Genomic_DNA"/>
</dbReference>
<accession>A0ABV1E5T7</accession>
<name>A0ABV1E5T7_9FIRM</name>
<organism evidence="3 4">
    <name type="scientific">Pseudoflavonifractor intestinihominis</name>
    <dbReference type="NCBI Taxonomy" id="3133171"/>
    <lineage>
        <taxon>Bacteria</taxon>
        <taxon>Bacillati</taxon>
        <taxon>Bacillota</taxon>
        <taxon>Clostridia</taxon>
        <taxon>Eubacteriales</taxon>
        <taxon>Oscillospiraceae</taxon>
        <taxon>Pseudoflavonifractor</taxon>
    </lineage>
</organism>
<comment type="caution">
    <text evidence="3">The sequence shown here is derived from an EMBL/GenBank/DDBJ whole genome shotgun (WGS) entry which is preliminary data.</text>
</comment>
<feature type="chain" id="PRO_5047143290" description="Lipoprotein" evidence="2">
    <location>
        <begin position="29"/>
        <end position="207"/>
    </location>
</feature>
<gene>
    <name evidence="3" type="ORF">WMO64_04240</name>
</gene>
<protein>
    <recommendedName>
        <fullName evidence="5">Lipoprotein</fullName>
    </recommendedName>
</protein>
<feature type="compositionally biased region" description="Low complexity" evidence="1">
    <location>
        <begin position="23"/>
        <end position="48"/>
    </location>
</feature>
<sequence>MKKALALICCLSVLTLAACSTTSGSADASTPSPSAVASTSSTPETTPSETERMTGIPGSYIKDIQLGVANFGMDDDSAQGAPDGTPYRWTASKSWNFPDTTVLLDYSIIGDDDSQLISGSFGATWDAISSNDVFCTAAETYLGYIATVPYDTSDTATAKQWVLDNIGAVAGSEPVSTTIGDAVFTLSGTAADDGLPSSYLLQIQVSE</sequence>
<dbReference type="RefSeq" id="WP_349231113.1">
    <property type="nucleotide sequence ID" value="NZ_JBBMFK010000004.1"/>
</dbReference>
<dbReference type="Proteomes" id="UP001464378">
    <property type="component" value="Unassembled WGS sequence"/>
</dbReference>
<feature type="signal peptide" evidence="2">
    <location>
        <begin position="1"/>
        <end position="28"/>
    </location>
</feature>
<proteinExistence type="predicted"/>
<evidence type="ECO:0000313" key="3">
    <source>
        <dbReference type="EMBL" id="MEQ2442670.1"/>
    </source>
</evidence>
<evidence type="ECO:0000256" key="2">
    <source>
        <dbReference type="SAM" id="SignalP"/>
    </source>
</evidence>
<dbReference type="PROSITE" id="PS51257">
    <property type="entry name" value="PROKAR_LIPOPROTEIN"/>
    <property type="match status" value="1"/>
</dbReference>
<feature type="region of interest" description="Disordered" evidence="1">
    <location>
        <begin position="23"/>
        <end position="55"/>
    </location>
</feature>